<dbReference type="Gene3D" id="3.40.1080.20">
    <property type="entry name" value="Acetyl-CoA hydrolase/transferase C-terminal domain"/>
    <property type="match status" value="1"/>
</dbReference>
<dbReference type="GO" id="GO:0016787">
    <property type="term" value="F:hydrolase activity"/>
    <property type="evidence" value="ECO:0007669"/>
    <property type="project" value="UniProtKB-KW"/>
</dbReference>
<dbReference type="Proteomes" id="UP001218638">
    <property type="component" value="Chromosome"/>
</dbReference>
<evidence type="ECO:0000313" key="5">
    <source>
        <dbReference type="EMBL" id="WED63387.1"/>
    </source>
</evidence>
<reference evidence="5" key="1">
    <citation type="submission" date="2023-03" db="EMBL/GenBank/DDBJ databases">
        <title>Lomoglobus Profundus gen. nov., sp. nov., a novel member of the phylum Verrucomicrobia, isolated from deep-marine sediment of South China Sea.</title>
        <authorList>
            <person name="Ahmad T."/>
            <person name="Ishaq S.E."/>
            <person name="Wang F."/>
        </authorList>
    </citation>
    <scope>NUCLEOTIDE SEQUENCE</scope>
    <source>
        <strain evidence="5">LMO-M01</strain>
    </source>
</reference>
<dbReference type="Pfam" id="PF13336">
    <property type="entry name" value="AcetylCoA_hyd_C"/>
    <property type="match status" value="1"/>
</dbReference>
<proteinExistence type="inferred from homology"/>
<dbReference type="InterPro" id="IPR026888">
    <property type="entry name" value="AcetylCoA_hyd_C"/>
</dbReference>
<evidence type="ECO:0000313" key="6">
    <source>
        <dbReference type="Proteomes" id="UP001218638"/>
    </source>
</evidence>
<dbReference type="InterPro" id="IPR038460">
    <property type="entry name" value="AcetylCoA_hyd_C_sf"/>
</dbReference>
<evidence type="ECO:0000259" key="3">
    <source>
        <dbReference type="Pfam" id="PF02550"/>
    </source>
</evidence>
<keyword evidence="5" id="KW-0378">Hydrolase</keyword>
<dbReference type="SUPFAM" id="SSF100950">
    <property type="entry name" value="NagB/RpiA/CoA transferase-like"/>
    <property type="match status" value="2"/>
</dbReference>
<keyword evidence="6" id="KW-1185">Reference proteome</keyword>
<evidence type="ECO:0000259" key="4">
    <source>
        <dbReference type="Pfam" id="PF13336"/>
    </source>
</evidence>
<dbReference type="GO" id="GO:0008775">
    <property type="term" value="F:acetate CoA-transferase activity"/>
    <property type="evidence" value="ECO:0007669"/>
    <property type="project" value="InterPro"/>
</dbReference>
<protein>
    <submittedName>
        <fullName evidence="5">Acetyl-CoA hydrolase/transferase C-terminal domain-containing protein</fullName>
    </submittedName>
</protein>
<dbReference type="PANTHER" id="PTHR21432">
    <property type="entry name" value="ACETYL-COA HYDROLASE-RELATED"/>
    <property type="match status" value="1"/>
</dbReference>
<dbReference type="InterPro" id="IPR046433">
    <property type="entry name" value="ActCoA_hydro"/>
</dbReference>
<keyword evidence="2" id="KW-0808">Transferase</keyword>
<evidence type="ECO:0000256" key="2">
    <source>
        <dbReference type="ARBA" id="ARBA00022679"/>
    </source>
</evidence>
<dbReference type="EMBL" id="CP119075">
    <property type="protein sequence ID" value="WED63387.1"/>
    <property type="molecule type" value="Genomic_DNA"/>
</dbReference>
<dbReference type="Pfam" id="PF02550">
    <property type="entry name" value="AcetylCoA_hydro"/>
    <property type="match status" value="1"/>
</dbReference>
<organism evidence="5 6">
    <name type="scientific">Synoicihabitans lomoniglobus</name>
    <dbReference type="NCBI Taxonomy" id="2909285"/>
    <lineage>
        <taxon>Bacteria</taxon>
        <taxon>Pseudomonadati</taxon>
        <taxon>Verrucomicrobiota</taxon>
        <taxon>Opitutia</taxon>
        <taxon>Opitutales</taxon>
        <taxon>Opitutaceae</taxon>
        <taxon>Synoicihabitans</taxon>
    </lineage>
</organism>
<feature type="domain" description="Acetyl-CoA hydrolase/transferase N-terminal" evidence="3">
    <location>
        <begin position="3"/>
        <end position="172"/>
    </location>
</feature>
<sequence>MMTDWKSAAVSAEDAVAVIKSGDRVFIHGAAATPAPLLEALTARADLEDVRVYHLHTNGPAPFADRGREKEFRSVSLFTGQPLRAAIAEGRADFVPIFLSDIPQLFLSGQIKLDVAILQLSLPDAHGQCSLGTSCDAAKAAADMATLRVAEFNDQMPRTYGNNVVPLNRVDRWIHTNRPLLGHESPPENPIEARIGELIADLVEDGSTLQMGIGGIPNAALARMMEKRNLGVHTEMFSDHIIDLVEAGAITNHLKKVGTGRITTSFINGSQRLFDFVNDNPLVSFYPCNWTNDPVVIRSNPKVVAINSAIEIDLTGQVCADSIGHRIFSGIGGQVDFIRGAALSPGGKPIIALPSKAMGGRVSRIVTELKPGAGVVTTRGHVHWVVTEFGAVNIHGMTLRERGEALISIAHPDFRAGLTRDLCRIRHFPCPPEYGPLEE</sequence>
<evidence type="ECO:0000256" key="1">
    <source>
        <dbReference type="ARBA" id="ARBA00009632"/>
    </source>
</evidence>
<dbReference type="AlphaFoldDB" id="A0AAE9ZSJ2"/>
<dbReference type="Gene3D" id="3.40.1080.10">
    <property type="entry name" value="Glutaconate Coenzyme A-transferase"/>
    <property type="match status" value="1"/>
</dbReference>
<dbReference type="InterPro" id="IPR003702">
    <property type="entry name" value="ActCoA_hydro_N"/>
</dbReference>
<dbReference type="GO" id="GO:0006083">
    <property type="term" value="P:acetate metabolic process"/>
    <property type="evidence" value="ECO:0007669"/>
    <property type="project" value="InterPro"/>
</dbReference>
<dbReference type="KEGG" id="slom:PXH66_13695"/>
<accession>A0AAE9ZSJ2</accession>
<dbReference type="InterPro" id="IPR037171">
    <property type="entry name" value="NagB/RpiA_transferase-like"/>
</dbReference>
<dbReference type="Gene3D" id="3.30.750.70">
    <property type="entry name" value="4-hydroxybutyrate coenzyme like domains"/>
    <property type="match status" value="1"/>
</dbReference>
<feature type="domain" description="Acetyl-CoA hydrolase/transferase C-terminal" evidence="4">
    <location>
        <begin position="269"/>
        <end position="420"/>
    </location>
</feature>
<gene>
    <name evidence="5" type="ORF">PXH66_13695</name>
</gene>
<name>A0AAE9ZSJ2_9BACT</name>
<dbReference type="PANTHER" id="PTHR21432:SF20">
    <property type="entry name" value="ACETYL-COA HYDROLASE"/>
    <property type="match status" value="1"/>
</dbReference>
<comment type="similarity">
    <text evidence="1">Belongs to the acetyl-CoA hydrolase/transferase family.</text>
</comment>